<dbReference type="Proteomes" id="UP000821845">
    <property type="component" value="Chromosome 1"/>
</dbReference>
<keyword evidence="2" id="KW-1185">Reference proteome</keyword>
<organism evidence="1 2">
    <name type="scientific">Hyalomma asiaticum</name>
    <name type="common">Tick</name>
    <dbReference type="NCBI Taxonomy" id="266040"/>
    <lineage>
        <taxon>Eukaryota</taxon>
        <taxon>Metazoa</taxon>
        <taxon>Ecdysozoa</taxon>
        <taxon>Arthropoda</taxon>
        <taxon>Chelicerata</taxon>
        <taxon>Arachnida</taxon>
        <taxon>Acari</taxon>
        <taxon>Parasitiformes</taxon>
        <taxon>Ixodida</taxon>
        <taxon>Ixodoidea</taxon>
        <taxon>Ixodidae</taxon>
        <taxon>Hyalomminae</taxon>
        <taxon>Hyalomma</taxon>
    </lineage>
</organism>
<evidence type="ECO:0000313" key="2">
    <source>
        <dbReference type="Proteomes" id="UP000821845"/>
    </source>
</evidence>
<accession>A0ACB7TD88</accession>
<reference evidence="1" key="1">
    <citation type="submission" date="2020-05" db="EMBL/GenBank/DDBJ databases">
        <title>Large-scale comparative analyses of tick genomes elucidate their genetic diversity and vector capacities.</title>
        <authorList>
            <person name="Jia N."/>
            <person name="Wang J."/>
            <person name="Shi W."/>
            <person name="Du L."/>
            <person name="Sun Y."/>
            <person name="Zhan W."/>
            <person name="Jiang J."/>
            <person name="Wang Q."/>
            <person name="Zhang B."/>
            <person name="Ji P."/>
            <person name="Sakyi L.B."/>
            <person name="Cui X."/>
            <person name="Yuan T."/>
            <person name="Jiang B."/>
            <person name="Yang W."/>
            <person name="Lam T.T.-Y."/>
            <person name="Chang Q."/>
            <person name="Ding S."/>
            <person name="Wang X."/>
            <person name="Zhu J."/>
            <person name="Ruan X."/>
            <person name="Zhao L."/>
            <person name="Wei J."/>
            <person name="Que T."/>
            <person name="Du C."/>
            <person name="Cheng J."/>
            <person name="Dai P."/>
            <person name="Han X."/>
            <person name="Huang E."/>
            <person name="Gao Y."/>
            <person name="Liu J."/>
            <person name="Shao H."/>
            <person name="Ye R."/>
            <person name="Li L."/>
            <person name="Wei W."/>
            <person name="Wang X."/>
            <person name="Wang C."/>
            <person name="Yang T."/>
            <person name="Huo Q."/>
            <person name="Li W."/>
            <person name="Guo W."/>
            <person name="Chen H."/>
            <person name="Zhou L."/>
            <person name="Ni X."/>
            <person name="Tian J."/>
            <person name="Zhou Y."/>
            <person name="Sheng Y."/>
            <person name="Liu T."/>
            <person name="Pan Y."/>
            <person name="Xia L."/>
            <person name="Li J."/>
            <person name="Zhao F."/>
            <person name="Cao W."/>
        </authorList>
    </citation>
    <scope>NUCLEOTIDE SEQUENCE</scope>
    <source>
        <strain evidence="1">Hyas-2018</strain>
    </source>
</reference>
<proteinExistence type="predicted"/>
<comment type="caution">
    <text evidence="1">The sequence shown here is derived from an EMBL/GenBank/DDBJ whole genome shotgun (WGS) entry which is preliminary data.</text>
</comment>
<dbReference type="EMBL" id="CM023481">
    <property type="protein sequence ID" value="KAH6944091.1"/>
    <property type="molecule type" value="Genomic_DNA"/>
</dbReference>
<gene>
    <name evidence="1" type="ORF">HPB50_001907</name>
</gene>
<name>A0ACB7TD88_HYAAI</name>
<evidence type="ECO:0000313" key="1">
    <source>
        <dbReference type="EMBL" id="KAH6944091.1"/>
    </source>
</evidence>
<sequence>MFIVSDLLKASFPCCSAAQQLFRPDRPPGRDAAPRFSADYFNGYAALVICILPGGPSLSSFFGCKSSASRESNLRASSCESKEPTAVDKERRGRTKNYDSDLLTETLGRLGRGPERGIRSERSGATATGPRSLGFRFEAAPVAPESSRRPGKKLVSRMRFLEVLGLAFSAGA</sequence>
<protein>
    <submittedName>
        <fullName evidence="1">Uncharacterized protein</fullName>
    </submittedName>
</protein>